<dbReference type="GO" id="GO:0016757">
    <property type="term" value="F:glycosyltransferase activity"/>
    <property type="evidence" value="ECO:0007669"/>
    <property type="project" value="InterPro"/>
</dbReference>
<evidence type="ECO:0000313" key="5">
    <source>
        <dbReference type="Proteomes" id="UP000249082"/>
    </source>
</evidence>
<keyword evidence="1 4" id="KW-0808">Transferase</keyword>
<accession>A0A2W5NZB2</accession>
<dbReference type="PANTHER" id="PTHR46401:SF2">
    <property type="entry name" value="GLYCOSYLTRANSFERASE WBBK-RELATED"/>
    <property type="match status" value="1"/>
</dbReference>
<evidence type="ECO:0000259" key="3">
    <source>
        <dbReference type="Pfam" id="PF13439"/>
    </source>
</evidence>
<feature type="domain" description="Glycosyl transferase family 1" evidence="2">
    <location>
        <begin position="188"/>
        <end position="335"/>
    </location>
</feature>
<organism evidence="4 5">
    <name type="scientific">Novosphingobium pentaromativorans</name>
    <dbReference type="NCBI Taxonomy" id="205844"/>
    <lineage>
        <taxon>Bacteria</taxon>
        <taxon>Pseudomonadati</taxon>
        <taxon>Pseudomonadota</taxon>
        <taxon>Alphaproteobacteria</taxon>
        <taxon>Sphingomonadales</taxon>
        <taxon>Sphingomonadaceae</taxon>
        <taxon>Novosphingobium</taxon>
    </lineage>
</organism>
<dbReference type="Proteomes" id="UP000249082">
    <property type="component" value="Unassembled WGS sequence"/>
</dbReference>
<protein>
    <submittedName>
        <fullName evidence="4">Glycosyltransferase family 1 protein</fullName>
    </submittedName>
</protein>
<feature type="domain" description="Glycosyltransferase subfamily 4-like N-terminal" evidence="3">
    <location>
        <begin position="91"/>
        <end position="167"/>
    </location>
</feature>
<dbReference type="Pfam" id="PF13439">
    <property type="entry name" value="Glyco_transf_4"/>
    <property type="match status" value="1"/>
</dbReference>
<comment type="caution">
    <text evidence="4">The sequence shown here is derived from an EMBL/GenBank/DDBJ whole genome shotgun (WGS) entry which is preliminary data.</text>
</comment>
<reference evidence="4 5" key="1">
    <citation type="submission" date="2017-08" db="EMBL/GenBank/DDBJ databases">
        <title>Infants hospitalized years apart are colonized by the same room-sourced microbial strains.</title>
        <authorList>
            <person name="Brooks B."/>
            <person name="Olm M.R."/>
            <person name="Firek B.A."/>
            <person name="Baker R."/>
            <person name="Thomas B.C."/>
            <person name="Morowitz M.J."/>
            <person name="Banfield J.F."/>
        </authorList>
    </citation>
    <scope>NUCLEOTIDE SEQUENCE [LARGE SCALE GENOMIC DNA]</scope>
    <source>
        <strain evidence="4">S2_005_002_R2_33</strain>
    </source>
</reference>
<gene>
    <name evidence="4" type="ORF">DI555_00395</name>
</gene>
<dbReference type="Gene3D" id="3.40.50.2000">
    <property type="entry name" value="Glycogen Phosphorylase B"/>
    <property type="match status" value="2"/>
</dbReference>
<sequence>MPRLDINGKFLGGNLNGVHRTAAHYCDQLVKRMADRCGVRLLAPHATYFAQGFSRLIPTQVRGRLGHGQGWEMITLPRHARGNLLVNFCNLAPLLHNNSVVMIHDAQTFLYPEDYSGRQAAAYRHLLPWIGRRARRVLTVSEFARQTLVAHSIASLEKIDVVHNGTDHLLDVAPDRSVLARHALTPRSYVLVIGTAKGYKNIRRVFEALQDRLPGGPRLVVAGGPGAEVYRKKGWEPPEHTIFTSFVSDAELRALYENAAVFIFPSLTEGFGLPPVEAMHCGTPVIAARAGAMPEVCGDGALLVNAGDTRAFRTAIEAVLQDRQLRDELTGRGRTRAGELTWDRAGERLETIISGLLRTGRKSSLSGPCDQS</sequence>
<dbReference type="Pfam" id="PF00534">
    <property type="entry name" value="Glycos_transf_1"/>
    <property type="match status" value="1"/>
</dbReference>
<dbReference type="InterPro" id="IPR028098">
    <property type="entry name" value="Glyco_trans_4-like_N"/>
</dbReference>
<dbReference type="AlphaFoldDB" id="A0A2W5NZB2"/>
<dbReference type="PANTHER" id="PTHR46401">
    <property type="entry name" value="GLYCOSYLTRANSFERASE WBBK-RELATED"/>
    <property type="match status" value="1"/>
</dbReference>
<dbReference type="GO" id="GO:0009103">
    <property type="term" value="P:lipopolysaccharide biosynthetic process"/>
    <property type="evidence" value="ECO:0007669"/>
    <property type="project" value="TreeGrafter"/>
</dbReference>
<dbReference type="CDD" id="cd03809">
    <property type="entry name" value="GT4_MtfB-like"/>
    <property type="match status" value="1"/>
</dbReference>
<dbReference type="EMBL" id="QFPX01000001">
    <property type="protein sequence ID" value="PZQ57708.1"/>
    <property type="molecule type" value="Genomic_DNA"/>
</dbReference>
<name>A0A2W5NZB2_9SPHN</name>
<dbReference type="InterPro" id="IPR001296">
    <property type="entry name" value="Glyco_trans_1"/>
</dbReference>
<evidence type="ECO:0000313" key="4">
    <source>
        <dbReference type="EMBL" id="PZQ57708.1"/>
    </source>
</evidence>
<proteinExistence type="predicted"/>
<evidence type="ECO:0000256" key="1">
    <source>
        <dbReference type="ARBA" id="ARBA00022679"/>
    </source>
</evidence>
<evidence type="ECO:0000259" key="2">
    <source>
        <dbReference type="Pfam" id="PF00534"/>
    </source>
</evidence>
<dbReference type="SUPFAM" id="SSF53756">
    <property type="entry name" value="UDP-Glycosyltransferase/glycogen phosphorylase"/>
    <property type="match status" value="1"/>
</dbReference>